<dbReference type="PROSITE" id="PS50850">
    <property type="entry name" value="MFS"/>
    <property type="match status" value="1"/>
</dbReference>
<dbReference type="InterPro" id="IPR011701">
    <property type="entry name" value="MFS"/>
</dbReference>
<dbReference type="GO" id="GO:0016020">
    <property type="term" value="C:membrane"/>
    <property type="evidence" value="ECO:0007669"/>
    <property type="project" value="UniProtKB-SubCell"/>
</dbReference>
<evidence type="ECO:0000313" key="9">
    <source>
        <dbReference type="Proteomes" id="UP000215127"/>
    </source>
</evidence>
<feature type="transmembrane region" description="Helical" evidence="6">
    <location>
        <begin position="450"/>
        <end position="471"/>
    </location>
</feature>
<feature type="domain" description="Major facilitator superfamily (MFS) profile" evidence="7">
    <location>
        <begin position="86"/>
        <end position="508"/>
    </location>
</feature>
<keyword evidence="2" id="KW-0813">Transport</keyword>
<dbReference type="SUPFAM" id="SSF103473">
    <property type="entry name" value="MFS general substrate transporter"/>
    <property type="match status" value="1"/>
</dbReference>
<keyword evidence="5 6" id="KW-0472">Membrane</keyword>
<proteinExistence type="predicted"/>
<organism evidence="8 9">
    <name type="scientific">Zymoseptoria tritici (strain ST99CH_3D7)</name>
    <dbReference type="NCBI Taxonomy" id="1276538"/>
    <lineage>
        <taxon>Eukaryota</taxon>
        <taxon>Fungi</taxon>
        <taxon>Dikarya</taxon>
        <taxon>Ascomycota</taxon>
        <taxon>Pezizomycotina</taxon>
        <taxon>Dothideomycetes</taxon>
        <taxon>Dothideomycetidae</taxon>
        <taxon>Mycosphaerellales</taxon>
        <taxon>Mycosphaerellaceae</taxon>
        <taxon>Zymoseptoria</taxon>
    </lineage>
</organism>
<feature type="transmembrane region" description="Helical" evidence="6">
    <location>
        <begin position="156"/>
        <end position="176"/>
    </location>
</feature>
<evidence type="ECO:0000256" key="1">
    <source>
        <dbReference type="ARBA" id="ARBA00004141"/>
    </source>
</evidence>
<protein>
    <recommendedName>
        <fullName evidence="7">Major facilitator superfamily (MFS) profile domain-containing protein</fullName>
    </recommendedName>
</protein>
<evidence type="ECO:0000313" key="8">
    <source>
        <dbReference type="EMBL" id="SMQ48361.1"/>
    </source>
</evidence>
<evidence type="ECO:0000256" key="5">
    <source>
        <dbReference type="ARBA" id="ARBA00023136"/>
    </source>
</evidence>
<dbReference type="GO" id="GO:0022857">
    <property type="term" value="F:transmembrane transporter activity"/>
    <property type="evidence" value="ECO:0007669"/>
    <property type="project" value="InterPro"/>
</dbReference>
<dbReference type="AlphaFoldDB" id="A0A1X7RMC8"/>
<dbReference type="FunFam" id="1.20.1250.20:FF:000013">
    <property type="entry name" value="MFS general substrate transporter"/>
    <property type="match status" value="1"/>
</dbReference>
<feature type="transmembrane region" description="Helical" evidence="6">
    <location>
        <begin position="483"/>
        <end position="504"/>
    </location>
</feature>
<feature type="transmembrane region" description="Helical" evidence="6">
    <location>
        <begin position="417"/>
        <end position="438"/>
    </location>
</feature>
<dbReference type="Pfam" id="PF07690">
    <property type="entry name" value="MFS_1"/>
    <property type="match status" value="1"/>
</dbReference>
<dbReference type="InterPro" id="IPR036259">
    <property type="entry name" value="MFS_trans_sf"/>
</dbReference>
<dbReference type="FunFam" id="1.20.1250.20:FF:000057">
    <property type="entry name" value="MFS general substrate transporter"/>
    <property type="match status" value="1"/>
</dbReference>
<dbReference type="InterPro" id="IPR020846">
    <property type="entry name" value="MFS_dom"/>
</dbReference>
<name>A0A1X7RMC8_ZYMT9</name>
<feature type="transmembrane region" description="Helical" evidence="6">
    <location>
        <begin position="216"/>
        <end position="238"/>
    </location>
</feature>
<gene>
    <name evidence="8" type="ORF">ZT3D7_G3510</name>
</gene>
<comment type="subcellular location">
    <subcellularLocation>
        <location evidence="1">Membrane</location>
        <topology evidence="1">Multi-pass membrane protein</topology>
    </subcellularLocation>
</comment>
<evidence type="ECO:0000256" key="2">
    <source>
        <dbReference type="ARBA" id="ARBA00022448"/>
    </source>
</evidence>
<evidence type="ECO:0000256" key="4">
    <source>
        <dbReference type="ARBA" id="ARBA00022989"/>
    </source>
</evidence>
<dbReference type="Gene3D" id="1.20.1250.20">
    <property type="entry name" value="MFS general substrate transporter like domains"/>
    <property type="match status" value="2"/>
</dbReference>
<keyword evidence="3 6" id="KW-0812">Transmembrane</keyword>
<accession>A0A1X7RMC8</accession>
<dbReference type="Proteomes" id="UP000215127">
    <property type="component" value="Chromosome 3"/>
</dbReference>
<feature type="transmembrane region" description="Helical" evidence="6">
    <location>
        <begin position="182"/>
        <end position="204"/>
    </location>
</feature>
<feature type="transmembrane region" description="Helical" evidence="6">
    <location>
        <begin position="327"/>
        <end position="353"/>
    </location>
</feature>
<keyword evidence="9" id="KW-1185">Reference proteome</keyword>
<evidence type="ECO:0000259" key="7">
    <source>
        <dbReference type="PROSITE" id="PS50850"/>
    </source>
</evidence>
<dbReference type="PANTHER" id="PTHR43791:SF62">
    <property type="entry name" value="MAJOR FACILITATOR SUPERFAMILY (MFS) PROFILE DOMAIN-CONTAINING PROTEIN"/>
    <property type="match status" value="1"/>
</dbReference>
<keyword evidence="4 6" id="KW-1133">Transmembrane helix</keyword>
<feature type="transmembrane region" description="Helical" evidence="6">
    <location>
        <begin position="250"/>
        <end position="272"/>
    </location>
</feature>
<reference evidence="8 9" key="1">
    <citation type="submission" date="2016-06" db="EMBL/GenBank/DDBJ databases">
        <authorList>
            <person name="Kjaerup R.B."/>
            <person name="Dalgaard T.S."/>
            <person name="Juul-Madsen H.R."/>
        </authorList>
    </citation>
    <scope>NUCLEOTIDE SEQUENCE [LARGE SCALE GENOMIC DNA]</scope>
</reference>
<evidence type="ECO:0000256" key="6">
    <source>
        <dbReference type="SAM" id="Phobius"/>
    </source>
</evidence>
<dbReference type="PANTHER" id="PTHR43791">
    <property type="entry name" value="PERMEASE-RELATED"/>
    <property type="match status" value="1"/>
</dbReference>
<sequence>MTVYANDTPSNKSNPEKNAASVDHLNETSVPYIVPDKPITPELLAAVPGGVKASELFEDAAPILALNLPDWRATEKKLVRRLDMTLLPLLWLLYWNNYLDRTNLAQAQLAEPSMGESLNFESGGEDYNTAVSLLTVGYMIMQLPSNMLLTRVRPGIYLPATAIIWSAVSACTAAVPDVRTLWGVRFILGMTEAPLFPGAVYLLSCWYTRKEIALRIAILYSGLVLAQAMSGILAAGIFNGMEGVAGIMGWQWLFIIEALMSTVCGIAALFLLPDYPESKTGSQKWTMDEDCRRLAVARVEADRVTGSTGSGKVWDGIKLVMTDPKMYLFMFLNLTMTASYGFNFFFPILVQGLGIGNRIVSLLLTSPPYFLGAAVSFAIARDSDRIRERGYHIVGSLTASMIGFVITVATPNTAARYAASFLYAPGSFSANALVYSWAVSSAGQTPEKRAAAGAIVNIVGHVGNIISPYFFRDDTRPEYPLAWILMLVFGALAMGLALSTKFFLKFENRRIKRRTDDSGAVYNPYTT</sequence>
<feature type="transmembrane region" description="Helical" evidence="6">
    <location>
        <begin position="359"/>
        <end position="379"/>
    </location>
</feature>
<dbReference type="EMBL" id="LT853694">
    <property type="protein sequence ID" value="SMQ48361.1"/>
    <property type="molecule type" value="Genomic_DNA"/>
</dbReference>
<evidence type="ECO:0000256" key="3">
    <source>
        <dbReference type="ARBA" id="ARBA00022692"/>
    </source>
</evidence>
<feature type="transmembrane region" description="Helical" evidence="6">
    <location>
        <begin position="391"/>
        <end position="411"/>
    </location>
</feature>